<evidence type="ECO:0000313" key="20">
    <source>
        <dbReference type="EMBL" id="WVZ95213.1"/>
    </source>
</evidence>
<evidence type="ECO:0000256" key="14">
    <source>
        <dbReference type="ARBA" id="ARBA00023125"/>
    </source>
</evidence>
<evidence type="ECO:0000256" key="5">
    <source>
        <dbReference type="ARBA" id="ARBA00022723"/>
    </source>
</evidence>
<keyword evidence="2" id="KW-0808">Transferase</keyword>
<proteinExistence type="predicted"/>
<dbReference type="Pfam" id="PF17919">
    <property type="entry name" value="RT_RNaseH_2"/>
    <property type="match status" value="1"/>
</dbReference>
<dbReference type="InterPro" id="IPR043502">
    <property type="entry name" value="DNA/RNA_pol_sf"/>
</dbReference>
<dbReference type="GO" id="GO:0004190">
    <property type="term" value="F:aspartic-type endopeptidase activity"/>
    <property type="evidence" value="ECO:0007669"/>
    <property type="project" value="UniProtKB-KW"/>
</dbReference>
<evidence type="ECO:0000256" key="9">
    <source>
        <dbReference type="ARBA" id="ARBA00022842"/>
    </source>
</evidence>
<keyword evidence="3" id="KW-0548">Nucleotidyltransferase</keyword>
<evidence type="ECO:0000313" key="21">
    <source>
        <dbReference type="Proteomes" id="UP001341281"/>
    </source>
</evidence>
<dbReference type="CDD" id="cd00303">
    <property type="entry name" value="retropepsin_like"/>
    <property type="match status" value="1"/>
</dbReference>
<dbReference type="InterPro" id="IPR005162">
    <property type="entry name" value="Retrotrans_gag_dom"/>
</dbReference>
<keyword evidence="14" id="KW-0238">DNA-binding</keyword>
<feature type="non-terminal residue" evidence="20">
    <location>
        <position position="1"/>
    </location>
</feature>
<keyword evidence="1" id="KW-0645">Protease</keyword>
<feature type="compositionally biased region" description="Basic and acidic residues" evidence="17">
    <location>
        <begin position="1498"/>
        <end position="1508"/>
    </location>
</feature>
<evidence type="ECO:0000256" key="13">
    <source>
        <dbReference type="ARBA" id="ARBA00022932"/>
    </source>
</evidence>
<keyword evidence="10" id="KW-0694">RNA-binding</keyword>
<dbReference type="InterPro" id="IPR056924">
    <property type="entry name" value="SH3_Tf2-1"/>
</dbReference>
<dbReference type="GO" id="GO:0015074">
    <property type="term" value="P:DNA integration"/>
    <property type="evidence" value="ECO:0007669"/>
    <property type="project" value="UniProtKB-KW"/>
</dbReference>
<dbReference type="GO" id="GO:0004519">
    <property type="term" value="F:endonuclease activity"/>
    <property type="evidence" value="ECO:0007669"/>
    <property type="project" value="UniProtKB-KW"/>
</dbReference>
<keyword evidence="7" id="KW-0255">Endonuclease</keyword>
<keyword evidence="16" id="KW-0511">Multifunctional enzyme</keyword>
<dbReference type="PANTHER" id="PTHR37984:SF5">
    <property type="entry name" value="PROTEIN NYNRIN-LIKE"/>
    <property type="match status" value="1"/>
</dbReference>
<sequence length="1542" mass="173982">MTPDLKYLLDEMTKRFDDQDVLLVQRLAEHDTNLEKRLVDCDGILDQRLSDLDSKWAHRFQTFSADTEGRVSNIEAAAASIEEWRQEVEASVDDMHLEVKKLSKHWDRAVMDQPASDYFLLYEVEEAIWVRVASMHMQGAAARWSQSLDSRLRNCSWSEFCRLILDLFGKDQQELLIRQLINIRQTSTVAEYIERYAALVDQLTAYGGTNDPVYFTMRFIEGLSAHIKPAVMLQRPLSWDTAGLLAQLQEEMSEEDKRRDIRRPEFTPVKSTSKPAYPLPPPPRLDKFRPTPVDDRRSVDTKTPSADDRWTALKNYRRARGLCQRCAEKWSRDHKCADAVQLHAVQEVLELFSISDESDPPSLASTDGSEQLFLAISAAAYSGSSSACSVSLWGTLYDIPVHILIDSGSSHTFISTKIASQLSPMIVSAPEMKVQVASGHNLLCSSLIPAACWQVQTCSFIQDLRILDLSGYDMIVGLDWLEQFSPMEVHWKQKWLRIPYQGKLVRLCGLLPAIPEGSLLQIQVISASSSTSQSTVISPQVQALLDEYQHLFELTVDLPPTRECDHSIPLLPGASPVSVRPYRFPPALKDEIEKQVHEMLSNGLIQKSTSPFSSSVLLVKKKDNSWRFCVDYRQLNAITVKSKYPVPIIEELLDELHGSSWFSKLDLRSGFHQIRMSPGEEYKTAFQTHIGQFEFRVMTFGLTGAPGTFQSAMNSTLAPFLRKFVLVFFDDILIYSKTFADHLNHLELVFQALTQDSWQIKLSKCEFAQRQIHYLGHVISQDGVSTDPAKIEAIISWPSPSSVKELRSFLGLAGYYRRFVRHFGVFSRPLTALLKKHALFIWTTEHDASFAALKQALCKAPVLALPDFTQPFLLETDASGSDVGAVLMQGGHPLAYVSKALGPKSQGLSTYEKEYLAILMAVQHWRQYLGHTEFIISTDQKSLLQLSEQRLHTHWQKKVFSKLLGLNYKIVYKQGTENRAADALSRKPSHTASCAAITTVSPHWLDEVLQGYTADTHAQDLIAKLLLDPTAVPSFSLSAGLLRYKGRIWIGNNPSLQTRLLQACHDSAVGGHSGFPVTYSRIKQLFAWQGLKKAVRAYVQSCLICQKAKPDRARLPGLLQPLPVPDTAWQVISMDFVEGLPLSGRADCILVVVDFFTKYAHFVPLHHPFTAPSVAQKFLHHVYRLHGLPATIVTDRDKIFTSHFWRELFRLAGVTLNMTSSYHPQSDGQTERLNQTMETYLRCFVNACPSKWINWLSQAEYWYNTSPHSAIGRSPFEALYGYKPRHFGISETDAVTAPDVQSWLQDRSVMTDLIRQHLVRSRHRMKKQADKQRSDRQYKVGDSVLVKVQPYVQTSLARRSNQKLAFKYFGPYEVLACIGTAAYRLKLPSHTTIHPVFHVSQLKPFVSSSSKVLPHLPDDLSLPRVPVRVLQTRAIKKRGAVTDQVLVQWSGWPSELATWEDLISLKQTFPFAPAWGQAATQGGGNVSSQDDQGVQVDEDTRKEDEASVRPRRSRRARVPSSLVTGPQWAVKVLAGTESGHSP</sequence>
<dbReference type="SUPFAM" id="SSF50630">
    <property type="entry name" value="Acid proteases"/>
    <property type="match status" value="1"/>
</dbReference>
<evidence type="ECO:0008006" key="22">
    <source>
        <dbReference type="Google" id="ProtNLM"/>
    </source>
</evidence>
<dbReference type="InterPro" id="IPR012337">
    <property type="entry name" value="RNaseH-like_sf"/>
</dbReference>
<evidence type="ECO:0000256" key="3">
    <source>
        <dbReference type="ARBA" id="ARBA00022695"/>
    </source>
</evidence>
<evidence type="ECO:0000256" key="15">
    <source>
        <dbReference type="ARBA" id="ARBA00023172"/>
    </source>
</evidence>
<feature type="domain" description="Reverse transcriptase" evidence="18">
    <location>
        <begin position="600"/>
        <end position="779"/>
    </location>
</feature>
<dbReference type="GO" id="GO:0003887">
    <property type="term" value="F:DNA-directed DNA polymerase activity"/>
    <property type="evidence" value="ECO:0007669"/>
    <property type="project" value="UniProtKB-KW"/>
</dbReference>
<keyword evidence="21" id="KW-1185">Reference proteome</keyword>
<dbReference type="SUPFAM" id="SSF53098">
    <property type="entry name" value="Ribonuclease H-like"/>
    <property type="match status" value="1"/>
</dbReference>
<evidence type="ECO:0000256" key="2">
    <source>
        <dbReference type="ARBA" id="ARBA00022679"/>
    </source>
</evidence>
<keyword evidence="5" id="KW-0479">Metal-binding</keyword>
<evidence type="ECO:0000256" key="1">
    <source>
        <dbReference type="ARBA" id="ARBA00022670"/>
    </source>
</evidence>
<evidence type="ECO:0000256" key="11">
    <source>
        <dbReference type="ARBA" id="ARBA00022908"/>
    </source>
</evidence>
<dbReference type="FunFam" id="3.30.420.10:FF:000032">
    <property type="entry name" value="Retrovirus-related Pol polyprotein from transposon 297-like Protein"/>
    <property type="match status" value="1"/>
</dbReference>
<dbReference type="EMBL" id="CP144753">
    <property type="protein sequence ID" value="WVZ95213.1"/>
    <property type="molecule type" value="Genomic_DNA"/>
</dbReference>
<dbReference type="Pfam" id="PF00078">
    <property type="entry name" value="RVT_1"/>
    <property type="match status" value="1"/>
</dbReference>
<evidence type="ECO:0000259" key="18">
    <source>
        <dbReference type="PROSITE" id="PS50878"/>
    </source>
</evidence>
<keyword evidence="12" id="KW-0695">RNA-directed DNA polymerase</keyword>
<dbReference type="PROSITE" id="PS50994">
    <property type="entry name" value="INTEGRASE"/>
    <property type="match status" value="1"/>
</dbReference>
<protein>
    <recommendedName>
        <fullName evidence="22">Reverse transcriptase</fullName>
    </recommendedName>
</protein>
<feature type="compositionally biased region" description="Basic and acidic residues" evidence="17">
    <location>
        <begin position="255"/>
        <end position="265"/>
    </location>
</feature>
<dbReference type="GO" id="GO:0006310">
    <property type="term" value="P:DNA recombination"/>
    <property type="evidence" value="ECO:0007669"/>
    <property type="project" value="UniProtKB-KW"/>
</dbReference>
<dbReference type="InterPro" id="IPR041588">
    <property type="entry name" value="Integrase_H2C2"/>
</dbReference>
<dbReference type="GO" id="GO:0003964">
    <property type="term" value="F:RNA-directed DNA polymerase activity"/>
    <property type="evidence" value="ECO:0007669"/>
    <property type="project" value="UniProtKB-KW"/>
</dbReference>
<dbReference type="InterPro" id="IPR000477">
    <property type="entry name" value="RT_dom"/>
</dbReference>
<dbReference type="InterPro" id="IPR036397">
    <property type="entry name" value="RNaseH_sf"/>
</dbReference>
<dbReference type="GO" id="GO:0006508">
    <property type="term" value="P:proteolysis"/>
    <property type="evidence" value="ECO:0007669"/>
    <property type="project" value="UniProtKB-KW"/>
</dbReference>
<evidence type="ECO:0000256" key="10">
    <source>
        <dbReference type="ARBA" id="ARBA00022884"/>
    </source>
</evidence>
<dbReference type="Gene3D" id="1.10.340.70">
    <property type="match status" value="1"/>
</dbReference>
<dbReference type="InterPro" id="IPR001969">
    <property type="entry name" value="Aspartic_peptidase_AS"/>
</dbReference>
<keyword evidence="13" id="KW-0239">DNA-directed DNA polymerase</keyword>
<dbReference type="InterPro" id="IPR050951">
    <property type="entry name" value="Retrovirus_Pol_polyprotein"/>
</dbReference>
<feature type="domain" description="Integrase catalytic" evidence="19">
    <location>
        <begin position="1119"/>
        <end position="1283"/>
    </location>
</feature>
<keyword evidence="6" id="KW-0064">Aspartyl protease</keyword>
<dbReference type="SUPFAM" id="SSF54160">
    <property type="entry name" value="Chromo domain-like"/>
    <property type="match status" value="1"/>
</dbReference>
<evidence type="ECO:0000256" key="17">
    <source>
        <dbReference type="SAM" id="MobiDB-lite"/>
    </source>
</evidence>
<evidence type="ECO:0000256" key="12">
    <source>
        <dbReference type="ARBA" id="ARBA00022918"/>
    </source>
</evidence>
<dbReference type="InterPro" id="IPR001584">
    <property type="entry name" value="Integrase_cat-core"/>
</dbReference>
<keyword evidence="11" id="KW-0229">DNA integration</keyword>
<keyword evidence="15" id="KW-0233">DNA recombination</keyword>
<dbReference type="FunFam" id="3.30.70.270:FF:000020">
    <property type="entry name" value="Transposon Tf2-6 polyprotein-like Protein"/>
    <property type="match status" value="1"/>
</dbReference>
<dbReference type="InterPro" id="IPR016197">
    <property type="entry name" value="Chromo-like_dom_sf"/>
</dbReference>
<dbReference type="Gene3D" id="3.10.10.10">
    <property type="entry name" value="HIV Type 1 Reverse Transcriptase, subunit A, domain 1"/>
    <property type="match status" value="1"/>
</dbReference>
<dbReference type="Pfam" id="PF03732">
    <property type="entry name" value="Retrotrans_gag"/>
    <property type="match status" value="1"/>
</dbReference>
<feature type="compositionally biased region" description="Basic and acidic residues" evidence="17">
    <location>
        <begin position="284"/>
        <end position="305"/>
    </location>
</feature>
<gene>
    <name evidence="20" type="ORF">U9M48_041007</name>
</gene>
<dbReference type="Gene3D" id="3.30.70.270">
    <property type="match status" value="2"/>
</dbReference>
<dbReference type="PROSITE" id="PS00141">
    <property type="entry name" value="ASP_PROTEASE"/>
    <property type="match status" value="1"/>
</dbReference>
<dbReference type="SUPFAM" id="SSF56672">
    <property type="entry name" value="DNA/RNA polymerases"/>
    <property type="match status" value="1"/>
</dbReference>
<name>A0AAQ3UPL7_PASNO</name>
<dbReference type="Pfam" id="PF08284">
    <property type="entry name" value="RVP_2"/>
    <property type="match status" value="1"/>
</dbReference>
<dbReference type="Pfam" id="PF17921">
    <property type="entry name" value="Integrase_H2C2"/>
    <property type="match status" value="1"/>
</dbReference>
<dbReference type="PROSITE" id="PS50878">
    <property type="entry name" value="RT_POL"/>
    <property type="match status" value="1"/>
</dbReference>
<keyword evidence="4" id="KW-0540">Nuclease</keyword>
<dbReference type="GO" id="GO:0046872">
    <property type="term" value="F:metal ion binding"/>
    <property type="evidence" value="ECO:0007669"/>
    <property type="project" value="UniProtKB-KW"/>
</dbReference>
<dbReference type="Gene3D" id="3.30.420.10">
    <property type="entry name" value="Ribonuclease H-like superfamily/Ribonuclease H"/>
    <property type="match status" value="1"/>
</dbReference>
<organism evidence="20 21">
    <name type="scientific">Paspalum notatum var. saurae</name>
    <dbReference type="NCBI Taxonomy" id="547442"/>
    <lineage>
        <taxon>Eukaryota</taxon>
        <taxon>Viridiplantae</taxon>
        <taxon>Streptophyta</taxon>
        <taxon>Embryophyta</taxon>
        <taxon>Tracheophyta</taxon>
        <taxon>Spermatophyta</taxon>
        <taxon>Magnoliopsida</taxon>
        <taxon>Liliopsida</taxon>
        <taxon>Poales</taxon>
        <taxon>Poaceae</taxon>
        <taxon>PACMAD clade</taxon>
        <taxon>Panicoideae</taxon>
        <taxon>Andropogonodae</taxon>
        <taxon>Paspaleae</taxon>
        <taxon>Paspalinae</taxon>
        <taxon>Paspalum</taxon>
    </lineage>
</organism>
<evidence type="ECO:0000256" key="8">
    <source>
        <dbReference type="ARBA" id="ARBA00022801"/>
    </source>
</evidence>
<evidence type="ECO:0000256" key="4">
    <source>
        <dbReference type="ARBA" id="ARBA00022722"/>
    </source>
</evidence>
<dbReference type="InterPro" id="IPR021109">
    <property type="entry name" value="Peptidase_aspartic_dom_sf"/>
</dbReference>
<keyword evidence="9" id="KW-0460">Magnesium</keyword>
<dbReference type="CDD" id="cd09274">
    <property type="entry name" value="RNase_HI_RT_Ty3"/>
    <property type="match status" value="1"/>
</dbReference>
<dbReference type="Pfam" id="PF24626">
    <property type="entry name" value="SH3_Tf2-1"/>
    <property type="match status" value="1"/>
</dbReference>
<dbReference type="InterPro" id="IPR043128">
    <property type="entry name" value="Rev_trsase/Diguanyl_cyclase"/>
</dbReference>
<dbReference type="Proteomes" id="UP001341281">
    <property type="component" value="Chromosome 09"/>
</dbReference>
<reference evidence="20 21" key="1">
    <citation type="submission" date="2024-02" db="EMBL/GenBank/DDBJ databases">
        <title>High-quality chromosome-scale genome assembly of Pensacola bahiagrass (Paspalum notatum Flugge var. saurae).</title>
        <authorList>
            <person name="Vega J.M."/>
            <person name="Podio M."/>
            <person name="Orjuela J."/>
            <person name="Siena L.A."/>
            <person name="Pessino S.C."/>
            <person name="Combes M.C."/>
            <person name="Mariac C."/>
            <person name="Albertini E."/>
            <person name="Pupilli F."/>
            <person name="Ortiz J.P.A."/>
            <person name="Leblanc O."/>
        </authorList>
    </citation>
    <scope>NUCLEOTIDE SEQUENCE [LARGE SCALE GENOMIC DNA]</scope>
    <source>
        <strain evidence="20">R1</strain>
        <tissue evidence="20">Leaf</tissue>
    </source>
</reference>
<dbReference type="InterPro" id="IPR041577">
    <property type="entry name" value="RT_RNaseH_2"/>
</dbReference>
<dbReference type="Gene3D" id="2.40.70.10">
    <property type="entry name" value="Acid Proteases"/>
    <property type="match status" value="1"/>
</dbReference>
<feature type="region of interest" description="Disordered" evidence="17">
    <location>
        <begin position="1476"/>
        <end position="1522"/>
    </location>
</feature>
<evidence type="ECO:0000256" key="6">
    <source>
        <dbReference type="ARBA" id="ARBA00022750"/>
    </source>
</evidence>
<accession>A0AAQ3UPL7</accession>
<dbReference type="PANTHER" id="PTHR37984">
    <property type="entry name" value="PROTEIN CBG26694"/>
    <property type="match status" value="1"/>
</dbReference>
<feature type="region of interest" description="Disordered" evidence="17">
    <location>
        <begin position="251"/>
        <end position="305"/>
    </location>
</feature>
<dbReference type="CDD" id="cd01647">
    <property type="entry name" value="RT_LTR"/>
    <property type="match status" value="1"/>
</dbReference>
<dbReference type="GO" id="GO:0003723">
    <property type="term" value="F:RNA binding"/>
    <property type="evidence" value="ECO:0007669"/>
    <property type="project" value="UniProtKB-KW"/>
</dbReference>
<evidence type="ECO:0000259" key="19">
    <source>
        <dbReference type="PROSITE" id="PS50994"/>
    </source>
</evidence>
<evidence type="ECO:0000256" key="7">
    <source>
        <dbReference type="ARBA" id="ARBA00022759"/>
    </source>
</evidence>
<dbReference type="GO" id="GO:0003677">
    <property type="term" value="F:DNA binding"/>
    <property type="evidence" value="ECO:0007669"/>
    <property type="project" value="UniProtKB-KW"/>
</dbReference>
<evidence type="ECO:0000256" key="16">
    <source>
        <dbReference type="ARBA" id="ARBA00023268"/>
    </source>
</evidence>
<keyword evidence="8" id="KW-0378">Hydrolase</keyword>
<dbReference type="Gene3D" id="3.10.20.370">
    <property type="match status" value="1"/>
</dbReference>